<evidence type="ECO:0000313" key="2">
    <source>
        <dbReference type="Proteomes" id="UP000607653"/>
    </source>
</evidence>
<organism evidence="1 2">
    <name type="scientific">Nelumbo nucifera</name>
    <name type="common">Sacred lotus</name>
    <dbReference type="NCBI Taxonomy" id="4432"/>
    <lineage>
        <taxon>Eukaryota</taxon>
        <taxon>Viridiplantae</taxon>
        <taxon>Streptophyta</taxon>
        <taxon>Embryophyta</taxon>
        <taxon>Tracheophyta</taxon>
        <taxon>Spermatophyta</taxon>
        <taxon>Magnoliopsida</taxon>
        <taxon>Proteales</taxon>
        <taxon>Nelumbonaceae</taxon>
        <taxon>Nelumbo</taxon>
    </lineage>
</organism>
<reference evidence="1 2" key="1">
    <citation type="journal article" date="2020" name="Mol. Biol. Evol.">
        <title>Distinct Expression and Methylation Patterns for Genes with Different Fates following a Single Whole-Genome Duplication in Flowering Plants.</title>
        <authorList>
            <person name="Shi T."/>
            <person name="Rahmani R.S."/>
            <person name="Gugger P.F."/>
            <person name="Wang M."/>
            <person name="Li H."/>
            <person name="Zhang Y."/>
            <person name="Li Z."/>
            <person name="Wang Q."/>
            <person name="Van de Peer Y."/>
            <person name="Marchal K."/>
            <person name="Chen J."/>
        </authorList>
    </citation>
    <scope>NUCLEOTIDE SEQUENCE [LARGE SCALE GENOMIC DNA]</scope>
    <source>
        <tissue evidence="1">Leaf</tissue>
    </source>
</reference>
<proteinExistence type="predicted"/>
<dbReference type="AlphaFoldDB" id="A0A822ZPP8"/>
<gene>
    <name evidence="1" type="ORF">HUJ06_016804</name>
</gene>
<dbReference type="Proteomes" id="UP000607653">
    <property type="component" value="Unassembled WGS sequence"/>
</dbReference>
<comment type="caution">
    <text evidence="1">The sequence shown here is derived from an EMBL/GenBank/DDBJ whole genome shotgun (WGS) entry which is preliminary data.</text>
</comment>
<sequence>MRHEPIQKVNCQACDHDYVPTKLIKRSHPRLEGEFTRPPTLNTCMEALLRNVSPMALSFTSSNDINEEQCNAKSINEHVPKHCRDIHCNFGKEYSTSEPASINTWTLERRPRGSFERGEPSKARRSLNEAMQVETLNNHLREATVTRVKSI</sequence>
<evidence type="ECO:0000313" key="1">
    <source>
        <dbReference type="EMBL" id="DAD46867.1"/>
    </source>
</evidence>
<name>A0A822ZPP8_NELNU</name>
<protein>
    <submittedName>
        <fullName evidence="1">Uncharacterized protein</fullName>
    </submittedName>
</protein>
<dbReference type="EMBL" id="DUZY01000008">
    <property type="protein sequence ID" value="DAD46867.1"/>
    <property type="molecule type" value="Genomic_DNA"/>
</dbReference>
<accession>A0A822ZPP8</accession>
<keyword evidence="2" id="KW-1185">Reference proteome</keyword>